<name>A0A284RH13_ARMOS</name>
<reference evidence="2" key="1">
    <citation type="journal article" date="2017" name="Nat. Ecol. Evol.">
        <title>Genome expansion and lineage-specific genetic innovations in the forest pathogenic fungi Armillaria.</title>
        <authorList>
            <person name="Sipos G."/>
            <person name="Prasanna A.N."/>
            <person name="Walter M.C."/>
            <person name="O'Connor E."/>
            <person name="Balint B."/>
            <person name="Krizsan K."/>
            <person name="Kiss B."/>
            <person name="Hess J."/>
            <person name="Varga T."/>
            <person name="Slot J."/>
            <person name="Riley R."/>
            <person name="Boka B."/>
            <person name="Rigling D."/>
            <person name="Barry K."/>
            <person name="Lee J."/>
            <person name="Mihaltcheva S."/>
            <person name="LaButti K."/>
            <person name="Lipzen A."/>
            <person name="Waldron R."/>
            <person name="Moloney N.M."/>
            <person name="Sperisen C."/>
            <person name="Kredics L."/>
            <person name="Vagvoelgyi C."/>
            <person name="Patrignani A."/>
            <person name="Fitzpatrick D."/>
            <person name="Nagy I."/>
            <person name="Doyle S."/>
            <person name="Anderson J.B."/>
            <person name="Grigoriev I.V."/>
            <person name="Gueldener U."/>
            <person name="Muensterkoetter M."/>
            <person name="Nagy L.G."/>
        </authorList>
    </citation>
    <scope>NUCLEOTIDE SEQUENCE [LARGE SCALE GENOMIC DNA]</scope>
    <source>
        <strain evidence="2">C18/9</strain>
    </source>
</reference>
<evidence type="ECO:0008006" key="3">
    <source>
        <dbReference type="Google" id="ProtNLM"/>
    </source>
</evidence>
<proteinExistence type="predicted"/>
<organism evidence="1 2">
    <name type="scientific">Armillaria ostoyae</name>
    <name type="common">Armillaria root rot fungus</name>
    <dbReference type="NCBI Taxonomy" id="47428"/>
    <lineage>
        <taxon>Eukaryota</taxon>
        <taxon>Fungi</taxon>
        <taxon>Dikarya</taxon>
        <taxon>Basidiomycota</taxon>
        <taxon>Agaricomycotina</taxon>
        <taxon>Agaricomycetes</taxon>
        <taxon>Agaricomycetidae</taxon>
        <taxon>Agaricales</taxon>
        <taxon>Marasmiineae</taxon>
        <taxon>Physalacriaceae</taxon>
        <taxon>Armillaria</taxon>
    </lineage>
</organism>
<sequence>MDAKWPVAILKDANLDLICIEMLNIGTEYVWLDVLCLRQVDRQREDLRLEEWKVNVPTIGCCISEDPGGVLLQRLVSDVPWTLQEMSKDPIFGGDTGDNKIMEDKIRKIPSIKTFISFAAFRTVRGVPGYFWSAGGDAGSCIEKSCG</sequence>
<dbReference type="AlphaFoldDB" id="A0A284RH13"/>
<keyword evidence="2" id="KW-1185">Reference proteome</keyword>
<dbReference type="OrthoDB" id="3057055at2759"/>
<gene>
    <name evidence="1" type="ORF">ARMOST_11395</name>
</gene>
<protein>
    <recommendedName>
        <fullName evidence="3">Heterokaryon incompatibility domain-containing protein</fullName>
    </recommendedName>
</protein>
<evidence type="ECO:0000313" key="2">
    <source>
        <dbReference type="Proteomes" id="UP000219338"/>
    </source>
</evidence>
<dbReference type="EMBL" id="FUEG01000009">
    <property type="protein sequence ID" value="SJL08036.1"/>
    <property type="molecule type" value="Genomic_DNA"/>
</dbReference>
<evidence type="ECO:0000313" key="1">
    <source>
        <dbReference type="EMBL" id="SJL08036.1"/>
    </source>
</evidence>
<dbReference type="Proteomes" id="UP000219338">
    <property type="component" value="Unassembled WGS sequence"/>
</dbReference>
<dbReference type="OMA" id="CCISEDP"/>
<accession>A0A284RH13</accession>